<dbReference type="AlphaFoldDB" id="A0A1H6YRL1"/>
<gene>
    <name evidence="1" type="ORF">SAMN04488127_1737</name>
</gene>
<proteinExistence type="predicted"/>
<name>A0A1H6YRL1_9BACL</name>
<sequence>MADKCVRLSPVFNLEKEIDGYIPLNVSIGAKGELCVLLAEDVPDYIDGQFVPTITEETRTYRGIIIRDGNKHAFDFPGEKWNYHFFEPIDDGENLLLCSARSYNHGDGNIEKNARVFGHDGNLVREFCLGDGIGKLSVTEDNHIWCGYFDEGIFGNYGWDIPLGSAGLVKWDAEGRKVWGHQEGEGLFLFDCSDFTVDRDRVAISYHTGEDIGITENEVTSHYSTEVMTSLMLLDDERMSFIRDNCLIHMERRGRSYVRRGVTALLKQDGSPLSPHPPATRGSRLLMLDGPDLYLYDMGGA</sequence>
<evidence type="ECO:0000313" key="2">
    <source>
        <dbReference type="Proteomes" id="UP000199200"/>
    </source>
</evidence>
<keyword evidence="2" id="KW-1185">Reference proteome</keyword>
<dbReference type="Proteomes" id="UP000199200">
    <property type="component" value="Unassembled WGS sequence"/>
</dbReference>
<dbReference type="STRING" id="426757.SAMN04488127_1737"/>
<organism evidence="1 2">
    <name type="scientific">Bhargavaea ginsengi</name>
    <dbReference type="NCBI Taxonomy" id="426757"/>
    <lineage>
        <taxon>Bacteria</taxon>
        <taxon>Bacillati</taxon>
        <taxon>Bacillota</taxon>
        <taxon>Bacilli</taxon>
        <taxon>Bacillales</taxon>
        <taxon>Caryophanaceae</taxon>
        <taxon>Bhargavaea</taxon>
    </lineage>
</organism>
<accession>A0A1H6YRL1</accession>
<dbReference type="EMBL" id="FNZF01000003">
    <property type="protein sequence ID" value="SEJ43006.1"/>
    <property type="molecule type" value="Genomic_DNA"/>
</dbReference>
<evidence type="ECO:0000313" key="1">
    <source>
        <dbReference type="EMBL" id="SEJ43006.1"/>
    </source>
</evidence>
<reference evidence="2" key="1">
    <citation type="submission" date="2016-10" db="EMBL/GenBank/DDBJ databases">
        <authorList>
            <person name="Varghese N."/>
            <person name="Submissions S."/>
        </authorList>
    </citation>
    <scope>NUCLEOTIDE SEQUENCE [LARGE SCALE GENOMIC DNA]</scope>
    <source>
        <strain evidence="2">CGMCC 1.6763</strain>
    </source>
</reference>
<protein>
    <submittedName>
        <fullName evidence="1">Uncharacterized protein</fullName>
    </submittedName>
</protein>